<dbReference type="EMBL" id="JAJEPR010000010">
    <property type="protein sequence ID" value="MCC2189743.1"/>
    <property type="molecule type" value="Genomic_DNA"/>
</dbReference>
<feature type="domain" description="Rad50/SbcC-type AAA" evidence="3">
    <location>
        <begin position="7"/>
        <end position="241"/>
    </location>
</feature>
<dbReference type="AlphaFoldDB" id="A0AAE3DSN9"/>
<keyword evidence="1" id="KW-0175">Coiled coil</keyword>
<organism evidence="4 5">
    <name type="scientific">Fusicatenibacter faecihominis</name>
    <dbReference type="NCBI Taxonomy" id="2881276"/>
    <lineage>
        <taxon>Bacteria</taxon>
        <taxon>Bacillati</taxon>
        <taxon>Bacillota</taxon>
        <taxon>Clostridia</taxon>
        <taxon>Lachnospirales</taxon>
        <taxon>Lachnospiraceae</taxon>
        <taxon>Fusicatenibacter</taxon>
    </lineage>
</organism>
<evidence type="ECO:0000256" key="2">
    <source>
        <dbReference type="SAM" id="Phobius"/>
    </source>
</evidence>
<dbReference type="Proteomes" id="UP001197875">
    <property type="component" value="Unassembled WGS sequence"/>
</dbReference>
<dbReference type="PANTHER" id="PTHR41259">
    <property type="entry name" value="DOUBLE-STRAND BREAK REPAIR RAD50 ATPASE, PUTATIVE-RELATED"/>
    <property type="match status" value="1"/>
</dbReference>
<dbReference type="InterPro" id="IPR038729">
    <property type="entry name" value="Rad50/SbcC_AAA"/>
</dbReference>
<name>A0AAE3DSN9_9FIRM</name>
<dbReference type="GO" id="GO:0006302">
    <property type="term" value="P:double-strand break repair"/>
    <property type="evidence" value="ECO:0007669"/>
    <property type="project" value="InterPro"/>
</dbReference>
<dbReference type="InterPro" id="IPR027417">
    <property type="entry name" value="P-loop_NTPase"/>
</dbReference>
<dbReference type="GO" id="GO:0016887">
    <property type="term" value="F:ATP hydrolysis activity"/>
    <property type="evidence" value="ECO:0007669"/>
    <property type="project" value="InterPro"/>
</dbReference>
<gene>
    <name evidence="4" type="ORF">LKD71_07990</name>
</gene>
<comment type="caution">
    <text evidence="4">The sequence shown here is derived from an EMBL/GenBank/DDBJ whole genome shotgun (WGS) entry which is preliminary data.</text>
</comment>
<sequence>MKILEAELKNFGNFVDEKLSFHDGINVVWAKNGAGKSTIHEFILAMFYGLKGEECIRWQSWNGNGCLSGKLRFESGGKTYLLERDFLDGKNKGHLHCETDDQELSVEEDLPELLGNMSENAWKNTLYVTQRGPNIGKELASELKNYLGNLSGKGHIDVSHAQEKLEKQQDELEWEKKQAQADLISRQQEIRMKMDYIEQDIERLKKEQEDSLESLRLLKEAKAREDQEFARKQEKEREDRKQVRNVVGLFIMLGAVLFAVAGIYVPPIWAKVLLFVGAVLLGVTDYFYQRSRSRMLEAEAELFKARESLKKAAWKKKVDEQERLRWQLEKVKDSLREKQLDYENLRESVAELRSTDSRLDSIDEELKAVSQALLAIGEITREIYDESALKLNAFASGIMDEIVGKDFGELYLDQDMEICVRTGEQTLRLSDESYGTLSQVYFAARMAIGKTLSDRESMPIVLDDTFSMYDPERLLAVFRWLKKSGSQVILFTSRLLEAETAEKVEKE</sequence>
<protein>
    <submittedName>
        <fullName evidence="4">AAA family ATPase</fullName>
    </submittedName>
</protein>
<proteinExistence type="predicted"/>
<feature type="coiled-coil region" evidence="1">
    <location>
        <begin position="158"/>
        <end position="238"/>
    </location>
</feature>
<accession>A0AAE3DSN9</accession>
<evidence type="ECO:0000256" key="1">
    <source>
        <dbReference type="SAM" id="Coils"/>
    </source>
</evidence>
<keyword evidence="2" id="KW-0472">Membrane</keyword>
<feature type="transmembrane region" description="Helical" evidence="2">
    <location>
        <begin position="243"/>
        <end position="262"/>
    </location>
</feature>
<keyword evidence="2" id="KW-1133">Transmembrane helix</keyword>
<evidence type="ECO:0000259" key="3">
    <source>
        <dbReference type="Pfam" id="PF13476"/>
    </source>
</evidence>
<dbReference type="Gene3D" id="3.40.50.300">
    <property type="entry name" value="P-loop containing nucleotide triphosphate hydrolases"/>
    <property type="match status" value="2"/>
</dbReference>
<keyword evidence="2" id="KW-0812">Transmembrane</keyword>
<dbReference type="PANTHER" id="PTHR41259:SF1">
    <property type="entry name" value="DOUBLE-STRAND BREAK REPAIR RAD50 ATPASE, PUTATIVE-RELATED"/>
    <property type="match status" value="1"/>
</dbReference>
<feature type="coiled-coil region" evidence="1">
    <location>
        <begin position="318"/>
        <end position="355"/>
    </location>
</feature>
<evidence type="ECO:0000313" key="4">
    <source>
        <dbReference type="EMBL" id="MCC2189743.1"/>
    </source>
</evidence>
<dbReference type="RefSeq" id="WP_227615021.1">
    <property type="nucleotide sequence ID" value="NZ_JAJEPR010000010.1"/>
</dbReference>
<keyword evidence="5" id="KW-1185">Reference proteome</keyword>
<dbReference type="SUPFAM" id="SSF52540">
    <property type="entry name" value="P-loop containing nucleoside triphosphate hydrolases"/>
    <property type="match status" value="1"/>
</dbReference>
<reference evidence="4 5" key="1">
    <citation type="submission" date="2021-10" db="EMBL/GenBank/DDBJ databases">
        <title>Anaerobic single-cell dispensing facilitates the cultivation of human gut bacteria.</title>
        <authorList>
            <person name="Afrizal A."/>
        </authorList>
    </citation>
    <scope>NUCLEOTIDE SEQUENCE [LARGE SCALE GENOMIC DNA]</scope>
    <source>
        <strain evidence="4 5">CLA-AA-H277</strain>
    </source>
</reference>
<dbReference type="Pfam" id="PF13476">
    <property type="entry name" value="AAA_23"/>
    <property type="match status" value="1"/>
</dbReference>
<evidence type="ECO:0000313" key="5">
    <source>
        <dbReference type="Proteomes" id="UP001197875"/>
    </source>
</evidence>